<evidence type="ECO:0000259" key="12">
    <source>
        <dbReference type="PROSITE" id="PS50055"/>
    </source>
</evidence>
<evidence type="ECO:0000256" key="7">
    <source>
        <dbReference type="ARBA" id="ARBA00022989"/>
    </source>
</evidence>
<dbReference type="InterPro" id="IPR029021">
    <property type="entry name" value="Prot-tyrosine_phosphatase-like"/>
</dbReference>
<keyword evidence="15" id="KW-1185">Reference proteome</keyword>
<evidence type="ECO:0000256" key="2">
    <source>
        <dbReference type="ARBA" id="ARBA00013064"/>
    </source>
</evidence>
<dbReference type="SMART" id="SM00194">
    <property type="entry name" value="PTPc"/>
    <property type="match status" value="1"/>
</dbReference>
<keyword evidence="3 11" id="KW-0812">Transmembrane</keyword>
<evidence type="ECO:0000256" key="1">
    <source>
        <dbReference type="ARBA" id="ARBA00004479"/>
    </source>
</evidence>
<keyword evidence="7 11" id="KW-1133">Transmembrane helix</keyword>
<gene>
    <name evidence="14" type="ORF">ACJMK2_029165</name>
</gene>
<dbReference type="InterPro" id="IPR000242">
    <property type="entry name" value="PTP_cat"/>
</dbReference>
<feature type="non-terminal residue" evidence="14">
    <location>
        <position position="1"/>
    </location>
</feature>
<dbReference type="PROSITE" id="PS00383">
    <property type="entry name" value="TYR_PHOSPHATASE_1"/>
    <property type="match status" value="1"/>
</dbReference>
<evidence type="ECO:0000256" key="4">
    <source>
        <dbReference type="ARBA" id="ARBA00022729"/>
    </source>
</evidence>
<comment type="caution">
    <text evidence="14">The sequence shown here is derived from an EMBL/GenBank/DDBJ whole genome shotgun (WGS) entry which is preliminary data.</text>
</comment>
<evidence type="ECO:0000256" key="10">
    <source>
        <dbReference type="ARBA" id="ARBA00051722"/>
    </source>
</evidence>
<protein>
    <recommendedName>
        <fullName evidence="2">protein-tyrosine-phosphatase</fullName>
        <ecNumber evidence="2">3.1.3.48</ecNumber>
    </recommendedName>
</protein>
<feature type="transmembrane region" description="Helical" evidence="11">
    <location>
        <begin position="166"/>
        <end position="190"/>
    </location>
</feature>
<dbReference type="GO" id="GO:0016020">
    <property type="term" value="C:membrane"/>
    <property type="evidence" value="ECO:0007669"/>
    <property type="project" value="UniProtKB-SubCell"/>
</dbReference>
<dbReference type="Proteomes" id="UP001634394">
    <property type="component" value="Unassembled WGS sequence"/>
</dbReference>
<dbReference type="InterPro" id="IPR016130">
    <property type="entry name" value="Tyr_Pase_AS"/>
</dbReference>
<feature type="domain" description="Tyrosine specific protein phosphatases" evidence="13">
    <location>
        <begin position="393"/>
        <end position="465"/>
    </location>
</feature>
<comment type="subcellular location">
    <subcellularLocation>
        <location evidence="1">Membrane</location>
        <topology evidence="1">Single-pass type I membrane protein</topology>
    </subcellularLocation>
</comment>
<dbReference type="InterPro" id="IPR050713">
    <property type="entry name" value="RTP_Phos/Ushers"/>
</dbReference>
<dbReference type="PANTHER" id="PTHR46957">
    <property type="entry name" value="CYTOKINE RECEPTOR"/>
    <property type="match status" value="1"/>
</dbReference>
<keyword evidence="8 11" id="KW-0472">Membrane</keyword>
<evidence type="ECO:0000313" key="15">
    <source>
        <dbReference type="Proteomes" id="UP001634394"/>
    </source>
</evidence>
<dbReference type="AlphaFoldDB" id="A0ABD3XCY0"/>
<dbReference type="InterPro" id="IPR000387">
    <property type="entry name" value="Tyr_Pase_dom"/>
</dbReference>
<organism evidence="14 15">
    <name type="scientific">Sinanodonta woodiana</name>
    <name type="common">Chinese pond mussel</name>
    <name type="synonym">Anodonta woodiana</name>
    <dbReference type="NCBI Taxonomy" id="1069815"/>
    <lineage>
        <taxon>Eukaryota</taxon>
        <taxon>Metazoa</taxon>
        <taxon>Spiralia</taxon>
        <taxon>Lophotrochozoa</taxon>
        <taxon>Mollusca</taxon>
        <taxon>Bivalvia</taxon>
        <taxon>Autobranchia</taxon>
        <taxon>Heteroconchia</taxon>
        <taxon>Palaeoheterodonta</taxon>
        <taxon>Unionida</taxon>
        <taxon>Unionoidea</taxon>
        <taxon>Unionidae</taxon>
        <taxon>Unioninae</taxon>
        <taxon>Sinanodonta</taxon>
    </lineage>
</organism>
<keyword evidence="9" id="KW-0325">Glycoprotein</keyword>
<evidence type="ECO:0000256" key="3">
    <source>
        <dbReference type="ARBA" id="ARBA00022692"/>
    </source>
</evidence>
<accession>A0ABD3XCY0</accession>
<evidence type="ECO:0000256" key="11">
    <source>
        <dbReference type="SAM" id="Phobius"/>
    </source>
</evidence>
<evidence type="ECO:0000313" key="14">
    <source>
        <dbReference type="EMBL" id="KAL3882862.1"/>
    </source>
</evidence>
<feature type="domain" description="Tyrosine-protein phosphatase" evidence="12">
    <location>
        <begin position="218"/>
        <end position="467"/>
    </location>
</feature>
<keyword evidence="4" id="KW-0732">Signal</keyword>
<dbReference type="InterPro" id="IPR003595">
    <property type="entry name" value="Tyr_Pase_cat"/>
</dbReference>
<keyword evidence="5" id="KW-0378">Hydrolase</keyword>
<evidence type="ECO:0000256" key="9">
    <source>
        <dbReference type="ARBA" id="ARBA00023180"/>
    </source>
</evidence>
<dbReference type="EC" id="3.1.3.48" evidence="2"/>
<dbReference type="SUPFAM" id="SSF52799">
    <property type="entry name" value="(Phosphotyrosine protein) phosphatases II"/>
    <property type="match status" value="1"/>
</dbReference>
<evidence type="ECO:0000256" key="6">
    <source>
        <dbReference type="ARBA" id="ARBA00022912"/>
    </source>
</evidence>
<evidence type="ECO:0000256" key="8">
    <source>
        <dbReference type="ARBA" id="ARBA00023136"/>
    </source>
</evidence>
<dbReference type="EMBL" id="JBJQND010000003">
    <property type="protein sequence ID" value="KAL3882862.1"/>
    <property type="molecule type" value="Genomic_DNA"/>
</dbReference>
<dbReference type="FunFam" id="3.90.190.10:FF:000009">
    <property type="entry name" value="Receptor-type tyrosine-protein phosphatase beta"/>
    <property type="match status" value="1"/>
</dbReference>
<reference evidence="14 15" key="1">
    <citation type="submission" date="2024-11" db="EMBL/GenBank/DDBJ databases">
        <title>Chromosome-level genome assembly of the freshwater bivalve Anodonta woodiana.</title>
        <authorList>
            <person name="Chen X."/>
        </authorList>
    </citation>
    <scope>NUCLEOTIDE SEQUENCE [LARGE SCALE GENOMIC DNA]</scope>
    <source>
        <strain evidence="14">MN2024</strain>
        <tissue evidence="14">Gills</tissue>
    </source>
</reference>
<proteinExistence type="predicted"/>
<evidence type="ECO:0000256" key="5">
    <source>
        <dbReference type="ARBA" id="ARBA00022801"/>
    </source>
</evidence>
<dbReference type="Gene3D" id="3.90.190.10">
    <property type="entry name" value="Protein tyrosine phosphatase superfamily"/>
    <property type="match status" value="1"/>
</dbReference>
<comment type="catalytic activity">
    <reaction evidence="10">
        <text>O-phospho-L-tyrosyl-[protein] + H2O = L-tyrosyl-[protein] + phosphate</text>
        <dbReference type="Rhea" id="RHEA:10684"/>
        <dbReference type="Rhea" id="RHEA-COMP:10136"/>
        <dbReference type="Rhea" id="RHEA-COMP:20101"/>
        <dbReference type="ChEBI" id="CHEBI:15377"/>
        <dbReference type="ChEBI" id="CHEBI:43474"/>
        <dbReference type="ChEBI" id="CHEBI:46858"/>
        <dbReference type="ChEBI" id="CHEBI:61978"/>
        <dbReference type="EC" id="3.1.3.48"/>
    </reaction>
</comment>
<dbReference type="PRINTS" id="PR00700">
    <property type="entry name" value="PRTYPHPHTASE"/>
</dbReference>
<dbReference type="PROSITE" id="PS50056">
    <property type="entry name" value="TYR_PHOSPHATASE_2"/>
    <property type="match status" value="1"/>
</dbReference>
<dbReference type="Pfam" id="PF00102">
    <property type="entry name" value="Y_phosphatase"/>
    <property type="match status" value="1"/>
</dbReference>
<dbReference type="PANTHER" id="PTHR46957:SF3">
    <property type="entry name" value="CYTOKINE RECEPTOR"/>
    <property type="match status" value="1"/>
</dbReference>
<keyword evidence="6" id="KW-0904">Protein phosphatase</keyword>
<name>A0ABD3XCY0_SINWO</name>
<evidence type="ECO:0000259" key="13">
    <source>
        <dbReference type="PROSITE" id="PS50056"/>
    </source>
</evidence>
<sequence>PVIPNKTISTSAVGVKDPRRQLAINLPISKFLCNTIYGQPSEWGVIVSQSSKATGKAVRLNSTAYKTTVLNNYKSWIDVHDNDEVLPYKATSEKWRPWEYCGSTNSNQTIPEFLSFTVGEDGDCESAYCNGYLKPNTAYSVKTFVCTKYGCTESMWSDPRTTEYDYTVVIVVTVVLTLLIASTIAVVILLRRKRLLPIKLSQLKDHVTNMHRNTNLIFSSEYKDLKDIEPKHLTEAAQHQACRSKNRYTNILAFDHSRVKLLPIEDEPGSDYINANYIQGLNGKREYIATQGPLPSTNNDFWRMVWEQRAAIIVMLTKCMEKGKVKCDKYWPDVKEPVYYGELVVNVTSESFIHDYVIRVIEITLDREKRKVFHFSYLTWPDMGCPKDPTSLLNFATTVRKYVKPNLRTPIIVHCSAGVGRTGTYIAIDYLMQFVQNHNEIDIFYFVYQLRDQRCNMVQTESSVMLMKTSMKTPDSSRIRARQKEITSVLTAMDIWMEITKFPIVY</sequence>
<dbReference type="PROSITE" id="PS50055">
    <property type="entry name" value="TYR_PHOSPHATASE_PTP"/>
    <property type="match status" value="1"/>
</dbReference>
<dbReference type="GO" id="GO:0004725">
    <property type="term" value="F:protein tyrosine phosphatase activity"/>
    <property type="evidence" value="ECO:0007669"/>
    <property type="project" value="UniProtKB-EC"/>
</dbReference>
<dbReference type="SMART" id="SM00404">
    <property type="entry name" value="PTPc_motif"/>
    <property type="match status" value="1"/>
</dbReference>